<accession>A0A1M7PAS6</accession>
<dbReference type="EMBL" id="FRCS01000003">
    <property type="protein sequence ID" value="SHN13883.1"/>
    <property type="molecule type" value="Genomic_DNA"/>
</dbReference>
<evidence type="ECO:0000259" key="4">
    <source>
        <dbReference type="Pfam" id="PF13458"/>
    </source>
</evidence>
<dbReference type="InterPro" id="IPR028082">
    <property type="entry name" value="Peripla_BP_I"/>
</dbReference>
<dbReference type="Pfam" id="PF13458">
    <property type="entry name" value="Peripla_BP_6"/>
    <property type="match status" value="1"/>
</dbReference>
<feature type="signal peptide" evidence="3">
    <location>
        <begin position="1"/>
        <end position="21"/>
    </location>
</feature>
<sequence>MIRVAAIAAALSMIVTGCSSKAENGSDGGSGDVATDVGVEGDTITLGVLTDLTGVFASIGKDMTNGNSLYWKTAKVCDKYTVKLDVQDTQYVPQQGVQLYSSMKSDVLAMQQTIGSPINAALAKDFVADKIVNFPSALGEVLTDIPGTAVLGPTYDVEMSNGLDYLFRQKMLKEGDTVGHIYFEGEYGETGLEGTRHVAKAKKLQVVEAQIKPTDQDMSAQVSQFKARGVDAIALTVAPPQLASVAAASQAQGLDVPIVSSAPVFAPGLLAGPTAPWLKSHLYVAAQTSTFEAHPDLYEQYTKAYPKEKSASAGVIFGYGMGEVMKQVLDAACEKGDLTRQGVLDAFNGLKKIDTGGLLVPIDGFTLGRSPSLYSFIYRPADVPGGATIVQDAFQGQFAEALAGS</sequence>
<feature type="chain" id="PRO_5038633113" evidence="3">
    <location>
        <begin position="22"/>
        <end position="405"/>
    </location>
</feature>
<keyword evidence="6" id="KW-1185">Reference proteome</keyword>
<comment type="similarity">
    <text evidence="1">Belongs to the leucine-binding protein family.</text>
</comment>
<gene>
    <name evidence="5" type="ORF">SAMN05443668_103129</name>
</gene>
<dbReference type="Proteomes" id="UP000184440">
    <property type="component" value="Unassembled WGS sequence"/>
</dbReference>
<keyword evidence="2 3" id="KW-0732">Signal</keyword>
<dbReference type="PANTHER" id="PTHR47235">
    <property type="entry name" value="BLR6548 PROTEIN"/>
    <property type="match status" value="1"/>
</dbReference>
<dbReference type="PROSITE" id="PS51257">
    <property type="entry name" value="PROKAR_LIPOPROTEIN"/>
    <property type="match status" value="1"/>
</dbReference>
<organism evidence="5 6">
    <name type="scientific">Cryptosporangium aurantiacum</name>
    <dbReference type="NCBI Taxonomy" id="134849"/>
    <lineage>
        <taxon>Bacteria</taxon>
        <taxon>Bacillati</taxon>
        <taxon>Actinomycetota</taxon>
        <taxon>Actinomycetes</taxon>
        <taxon>Cryptosporangiales</taxon>
        <taxon>Cryptosporangiaceae</taxon>
        <taxon>Cryptosporangium</taxon>
    </lineage>
</organism>
<proteinExistence type="inferred from homology"/>
<dbReference type="Gene3D" id="3.40.50.2300">
    <property type="match status" value="2"/>
</dbReference>
<dbReference type="InterPro" id="IPR028081">
    <property type="entry name" value="Leu-bd"/>
</dbReference>
<feature type="domain" description="Leucine-binding protein" evidence="4">
    <location>
        <begin position="43"/>
        <end position="355"/>
    </location>
</feature>
<dbReference type="SUPFAM" id="SSF53822">
    <property type="entry name" value="Periplasmic binding protein-like I"/>
    <property type="match status" value="1"/>
</dbReference>
<evidence type="ECO:0000256" key="3">
    <source>
        <dbReference type="SAM" id="SignalP"/>
    </source>
</evidence>
<name>A0A1M7PAS6_9ACTN</name>
<protein>
    <submittedName>
        <fullName evidence="5">Amino acid/amide ABC transporter substrate-binding protein, HAAT family</fullName>
    </submittedName>
</protein>
<dbReference type="STRING" id="134849.SAMN05443668_103129"/>
<evidence type="ECO:0000313" key="5">
    <source>
        <dbReference type="EMBL" id="SHN13883.1"/>
    </source>
</evidence>
<evidence type="ECO:0000256" key="1">
    <source>
        <dbReference type="ARBA" id="ARBA00010062"/>
    </source>
</evidence>
<dbReference type="AlphaFoldDB" id="A0A1M7PAS6"/>
<reference evidence="5 6" key="1">
    <citation type="submission" date="2016-11" db="EMBL/GenBank/DDBJ databases">
        <authorList>
            <person name="Jaros S."/>
            <person name="Januszkiewicz K."/>
            <person name="Wedrychowicz H."/>
        </authorList>
    </citation>
    <scope>NUCLEOTIDE SEQUENCE [LARGE SCALE GENOMIC DNA]</scope>
    <source>
        <strain evidence="5 6">DSM 46144</strain>
    </source>
</reference>
<evidence type="ECO:0000313" key="6">
    <source>
        <dbReference type="Proteomes" id="UP000184440"/>
    </source>
</evidence>
<dbReference type="PANTHER" id="PTHR47235:SF1">
    <property type="entry name" value="BLR6548 PROTEIN"/>
    <property type="match status" value="1"/>
</dbReference>
<evidence type="ECO:0000256" key="2">
    <source>
        <dbReference type="ARBA" id="ARBA00022729"/>
    </source>
</evidence>